<dbReference type="EMBL" id="CP143814">
    <property type="protein sequence ID" value="WVO23908.1"/>
    <property type="molecule type" value="Genomic_DNA"/>
</dbReference>
<dbReference type="RefSeq" id="XP_064723147.1">
    <property type="nucleotide sequence ID" value="XM_064867075.1"/>
</dbReference>
<dbReference type="GeneID" id="89992036"/>
<gene>
    <name evidence="1" type="ORF">IAS62_005266</name>
</gene>
<reference evidence="1 2" key="1">
    <citation type="submission" date="2024-01" db="EMBL/GenBank/DDBJ databases">
        <title>Comparative genomics of Cryptococcus and Kwoniella reveals pathogenesis evolution and contrasting modes of karyotype evolution via chromosome fusion or intercentromeric recombination.</title>
        <authorList>
            <person name="Coelho M.A."/>
            <person name="David-Palma M."/>
            <person name="Shea T."/>
            <person name="Bowers K."/>
            <person name="McGinley-Smith S."/>
            <person name="Mohammad A.W."/>
            <person name="Gnirke A."/>
            <person name="Yurkov A.M."/>
            <person name="Nowrousian M."/>
            <person name="Sun S."/>
            <person name="Cuomo C.A."/>
            <person name="Heitman J."/>
        </authorList>
    </citation>
    <scope>NUCLEOTIDE SEQUENCE [LARGE SCALE GENOMIC DNA]</scope>
    <source>
        <strain evidence="1 2">7685027</strain>
    </source>
</reference>
<accession>A0ABZ2AZH9</accession>
<protein>
    <submittedName>
        <fullName evidence="1">Uncharacterized protein</fullName>
    </submittedName>
</protein>
<sequence length="89" mass="9665">MTSQLHHRPDTPENDQIILATLLSWTTYKPLSEPPLDPTEVVAMVTRTIVINGCAVNLSLHESYNTTGLQTGIQASQPGVQIQLDIGAI</sequence>
<evidence type="ECO:0000313" key="1">
    <source>
        <dbReference type="EMBL" id="WVO23908.1"/>
    </source>
</evidence>
<keyword evidence="2" id="KW-1185">Reference proteome</keyword>
<organism evidence="1 2">
    <name type="scientific">Cryptococcus decagattii</name>
    <dbReference type="NCBI Taxonomy" id="1859122"/>
    <lineage>
        <taxon>Eukaryota</taxon>
        <taxon>Fungi</taxon>
        <taxon>Dikarya</taxon>
        <taxon>Basidiomycota</taxon>
        <taxon>Agaricomycotina</taxon>
        <taxon>Tremellomycetes</taxon>
        <taxon>Tremellales</taxon>
        <taxon>Cryptococcaceae</taxon>
        <taxon>Cryptococcus</taxon>
        <taxon>Cryptococcus gattii species complex</taxon>
    </lineage>
</organism>
<proteinExistence type="predicted"/>
<dbReference type="Proteomes" id="UP001432216">
    <property type="component" value="Chromosome 9"/>
</dbReference>
<evidence type="ECO:0000313" key="2">
    <source>
        <dbReference type="Proteomes" id="UP001432216"/>
    </source>
</evidence>
<name>A0ABZ2AZH9_9TREE</name>